<reference evidence="1" key="1">
    <citation type="submission" date="2019-03" db="EMBL/GenBank/DDBJ databases">
        <title>Complete genome sequence of enteropathogenic Citrobacter rodentium strain DBS100.</title>
        <authorList>
            <person name="Popov G."/>
            <person name="Fiebig A."/>
            <person name="Shideler S."/>
            <person name="Coombes B."/>
            <person name="Savchenko A."/>
        </authorList>
    </citation>
    <scope>NUCLEOTIDE SEQUENCE</scope>
    <source>
        <strain evidence="1">DBS100</strain>
    </source>
</reference>
<evidence type="ECO:0000313" key="1">
    <source>
        <dbReference type="EMBL" id="QBY31045.1"/>
    </source>
</evidence>
<protein>
    <submittedName>
        <fullName evidence="1">Uncharacterized protein</fullName>
    </submittedName>
</protein>
<dbReference type="EMBL" id="CP038008">
    <property type="protein sequence ID" value="QBY31045.1"/>
    <property type="molecule type" value="Genomic_DNA"/>
</dbReference>
<proteinExistence type="predicted"/>
<gene>
    <name evidence="1" type="ORF">E2R62_20910</name>
</gene>
<accession>A0A482PJN6</accession>
<dbReference type="RefSeq" id="WP_012908683.1">
    <property type="nucleotide sequence ID" value="NZ_CAJTBI010000016.1"/>
</dbReference>
<organism evidence="1">
    <name type="scientific">Citrobacter rodentium</name>
    <dbReference type="NCBI Taxonomy" id="67825"/>
    <lineage>
        <taxon>Bacteria</taxon>
        <taxon>Pseudomonadati</taxon>
        <taxon>Pseudomonadota</taxon>
        <taxon>Gammaproteobacteria</taxon>
        <taxon>Enterobacterales</taxon>
        <taxon>Enterobacteriaceae</taxon>
        <taxon>Citrobacter</taxon>
    </lineage>
</organism>
<sequence>MSQSDQQLTQGDAIRRFLFSAIKKARFAEFYTGEGAEEGKESAFCRRTFYRTMALREVDPSQALPCHSLAHADERGIVAFTAFGALPFHLQRWLRVDLIAGQSGEFPFQLGVCGGVRLWCEGKNVAQFTPFTRNQMQYCQARLPLQRGKNSLLIHLDELAERETRWGLRMTYSGTQTLAAALPNERIDEEYHGDPHSPLTPSHNDSARQLLALMQRREYGAQADALLVSALRHVSAREAGSVFSLLPLLQLWQAHQGEYFPLPLWRRVRSTLLGYRYGADERGCDAMCFDDERHAREFCQAQYLAGQLFPDALFVASGRRGREQQALARMKLLKNGWTTEALHDAK</sequence>
<name>A0A482PJN6_CITRO</name>
<dbReference type="OMA" id="CERETQF"/>
<dbReference type="AlphaFoldDB" id="A0A482PJN6"/>